<dbReference type="Proteomes" id="UP001165941">
    <property type="component" value="Unassembled WGS sequence"/>
</dbReference>
<keyword evidence="3" id="KW-0732">Signal</keyword>
<sequence length="219" mass="24380">MGLAAPQHVGSFRTRDQTRVSYDASSVMLSVKRLCPSFLCTIPSDERQVEILMLPLWRQLARVFFESMVLAKLTAEVWIASEDWAISRHISNVPGIWGIGTVLGVAIPQRCVPGLKEFEEACVWADKGALGPCLRGSWCSSNQLCRECWPFTAQKMPALGAFSMSSAYVYQAVYAVAHSLHQLLGCASGVCSRGWVYPWQLLEQILKVNFLLHKGRCDI</sequence>
<dbReference type="SUPFAM" id="SSF53822">
    <property type="entry name" value="Periplasmic binding protein-like I"/>
    <property type="match status" value="1"/>
</dbReference>
<keyword evidence="2" id="KW-0812">Transmembrane</keyword>
<keyword evidence="7" id="KW-0675">Receptor</keyword>
<dbReference type="InterPro" id="IPR000068">
    <property type="entry name" value="GPCR_3_Ca_sens_rcpt-rel"/>
</dbReference>
<dbReference type="EMBL" id="PGGH01216776">
    <property type="protein sequence ID" value="NIG60780.1"/>
    <property type="molecule type" value="Genomic_DNA"/>
</dbReference>
<dbReference type="Gene3D" id="3.40.50.2300">
    <property type="match status" value="2"/>
</dbReference>
<feature type="domain" description="Receptor ligand binding region" evidence="6">
    <location>
        <begin position="59"/>
        <end position="212"/>
    </location>
</feature>
<evidence type="ECO:0000256" key="1">
    <source>
        <dbReference type="ARBA" id="ARBA00004370"/>
    </source>
</evidence>
<gene>
    <name evidence="7" type="ORF">BU61_4551</name>
</gene>
<keyword evidence="4" id="KW-1133">Transmembrane helix</keyword>
<dbReference type="PANTHER" id="PTHR24061:SF3">
    <property type="entry name" value="TASTE RECEPTOR TYPE 1 MEMBER 1"/>
    <property type="match status" value="1"/>
</dbReference>
<evidence type="ECO:0000313" key="8">
    <source>
        <dbReference type="Proteomes" id="UP001165941"/>
    </source>
</evidence>
<evidence type="ECO:0000259" key="6">
    <source>
        <dbReference type="Pfam" id="PF01094"/>
    </source>
</evidence>
<evidence type="ECO:0000256" key="2">
    <source>
        <dbReference type="ARBA" id="ARBA00022692"/>
    </source>
</evidence>
<dbReference type="InterPro" id="IPR028082">
    <property type="entry name" value="Peripla_BP_I"/>
</dbReference>
<evidence type="ECO:0000256" key="3">
    <source>
        <dbReference type="ARBA" id="ARBA00022729"/>
    </source>
</evidence>
<comment type="subcellular location">
    <subcellularLocation>
        <location evidence="1">Membrane</location>
    </subcellularLocation>
</comment>
<keyword evidence="5" id="KW-0472">Membrane</keyword>
<evidence type="ECO:0000256" key="4">
    <source>
        <dbReference type="ARBA" id="ARBA00022989"/>
    </source>
</evidence>
<proteinExistence type="predicted"/>
<dbReference type="Pfam" id="PF01094">
    <property type="entry name" value="ANF_receptor"/>
    <property type="match status" value="1"/>
</dbReference>
<accession>A0ABX0SBZ2</accession>
<dbReference type="PANTHER" id="PTHR24061">
    <property type="entry name" value="CALCIUM-SENSING RECEPTOR-RELATED"/>
    <property type="match status" value="1"/>
</dbReference>
<evidence type="ECO:0000256" key="5">
    <source>
        <dbReference type="ARBA" id="ARBA00023136"/>
    </source>
</evidence>
<evidence type="ECO:0000313" key="7">
    <source>
        <dbReference type="EMBL" id="NIG60780.1"/>
    </source>
</evidence>
<name>A0ABX0SBZ2_PONBL</name>
<protein>
    <submittedName>
        <fullName evidence="7">Taste receptor type 1 member</fullName>
    </submittedName>
</protein>
<comment type="caution">
    <text evidence="7">The sequence shown here is derived from an EMBL/GenBank/DDBJ whole genome shotgun (WGS) entry which is preliminary data.</text>
</comment>
<organism evidence="7 8">
    <name type="scientific">Pontoporia blainvillei</name>
    <name type="common">Franciscana</name>
    <name type="synonym">Delphinus blainvillei</name>
    <dbReference type="NCBI Taxonomy" id="48723"/>
    <lineage>
        <taxon>Eukaryota</taxon>
        <taxon>Metazoa</taxon>
        <taxon>Chordata</taxon>
        <taxon>Craniata</taxon>
        <taxon>Vertebrata</taxon>
        <taxon>Euteleostomi</taxon>
        <taxon>Mammalia</taxon>
        <taxon>Eutheria</taxon>
        <taxon>Laurasiatheria</taxon>
        <taxon>Artiodactyla</taxon>
        <taxon>Whippomorpha</taxon>
        <taxon>Cetacea</taxon>
        <taxon>Odontoceti</taxon>
        <taxon>Pontoporiidae</taxon>
        <taxon>Pontoporia</taxon>
    </lineage>
</organism>
<dbReference type="InterPro" id="IPR001828">
    <property type="entry name" value="ANF_lig-bd_rcpt"/>
</dbReference>
<keyword evidence="8" id="KW-1185">Reference proteome</keyword>
<reference evidence="7" key="1">
    <citation type="submission" date="2018-05" db="EMBL/GenBank/DDBJ databases">
        <authorList>
            <person name="Pedro S.L.S."/>
            <person name="Freitas R.C."/>
            <person name="Barreto A.S."/>
            <person name="Lima A.O.S."/>
        </authorList>
    </citation>
    <scope>NUCLEOTIDE SEQUENCE</scope>
    <source>
        <strain evidence="7">BP203</strain>
        <tissue evidence="7">Muscle</tissue>
    </source>
</reference>